<dbReference type="EMBL" id="SOAG01000023">
    <property type="protein sequence ID" value="TDS55267.1"/>
    <property type="molecule type" value="Genomic_DNA"/>
</dbReference>
<dbReference type="NCBIfam" id="TIGR03915">
    <property type="entry name" value="SAM_7_link_chp"/>
    <property type="match status" value="1"/>
</dbReference>
<sequence length="252" mass="30101">MVYYIYDGSYIGFLTAVFDCFDLKDKAVKVVTKEQYSPSFFDEGFEIISDSVKAKRVLNGLNKKLKKAQVNDFYCVFLSEDLQAVQYTFDLICELFRQGADILENYGDEKVVYFAKTLKSVGREKHRMKAFVRFKKATDGMYFAIIDPDFNVLPLIFRFFKNRYADQRWLIYDVKRNYGLMYTLQQIVEVKLLPLEKQALATTEVIAFDEDEVYYQNLWKQYYQSTNIEARRNMKLHLQYVPKRYWKYLVEK</sequence>
<dbReference type="AlphaFoldDB" id="A0A4R7EV36"/>
<feature type="domain" description="DUF4130" evidence="1">
    <location>
        <begin position="86"/>
        <end position="251"/>
    </location>
</feature>
<comment type="caution">
    <text evidence="2">The sequence shown here is derived from an EMBL/GenBank/DDBJ whole genome shotgun (WGS) entry which is preliminary data.</text>
</comment>
<evidence type="ECO:0000313" key="3">
    <source>
        <dbReference type="Proteomes" id="UP000295215"/>
    </source>
</evidence>
<dbReference type="Pfam" id="PF13566">
    <property type="entry name" value="DUF4130"/>
    <property type="match status" value="1"/>
</dbReference>
<dbReference type="InterPro" id="IPR025404">
    <property type="entry name" value="DUF4130"/>
</dbReference>
<evidence type="ECO:0000313" key="2">
    <source>
        <dbReference type="EMBL" id="TDS55267.1"/>
    </source>
</evidence>
<name>A0A4R7EV36_9FLAO</name>
<keyword evidence="3" id="KW-1185">Reference proteome</keyword>
<dbReference type="Proteomes" id="UP000295215">
    <property type="component" value="Unassembled WGS sequence"/>
</dbReference>
<accession>A0A4R7EV36</accession>
<gene>
    <name evidence="2" type="ORF">C8P70_12338</name>
</gene>
<organism evidence="2 3">
    <name type="scientific">Myroides indicus</name>
    <dbReference type="NCBI Taxonomy" id="1323422"/>
    <lineage>
        <taxon>Bacteria</taxon>
        <taxon>Pseudomonadati</taxon>
        <taxon>Bacteroidota</taxon>
        <taxon>Flavobacteriia</taxon>
        <taxon>Flavobacteriales</taxon>
        <taxon>Flavobacteriaceae</taxon>
        <taxon>Myroides</taxon>
    </lineage>
</organism>
<reference evidence="2 3" key="1">
    <citation type="submission" date="2019-03" db="EMBL/GenBank/DDBJ databases">
        <title>Genomic Encyclopedia of Archaeal and Bacterial Type Strains, Phase II (KMG-II): from individual species to whole genera.</title>
        <authorList>
            <person name="Goeker M."/>
        </authorList>
    </citation>
    <scope>NUCLEOTIDE SEQUENCE [LARGE SCALE GENOMIC DNA]</scope>
    <source>
        <strain evidence="2 3">DSM 28213</strain>
    </source>
</reference>
<evidence type="ECO:0000259" key="1">
    <source>
        <dbReference type="Pfam" id="PF13566"/>
    </source>
</evidence>
<proteinExistence type="predicted"/>
<protein>
    <submittedName>
        <fullName evidence="2">Putative DNA metabolism protein</fullName>
    </submittedName>
</protein>
<dbReference type="InterPro" id="IPR023875">
    <property type="entry name" value="DNA_repair_put"/>
</dbReference>
<dbReference type="RefSeq" id="WP_133713228.1">
    <property type="nucleotide sequence ID" value="NZ_SOAG01000023.1"/>
</dbReference>
<dbReference type="OrthoDB" id="5290748at2"/>